<dbReference type="InterPro" id="IPR021720">
    <property type="entry name" value="Malectin_dom"/>
</dbReference>
<dbReference type="Pfam" id="PF11721">
    <property type="entry name" value="Malectin"/>
    <property type="match status" value="1"/>
</dbReference>
<proteinExistence type="predicted"/>
<dbReference type="GO" id="GO:0016301">
    <property type="term" value="F:kinase activity"/>
    <property type="evidence" value="ECO:0007669"/>
    <property type="project" value="UniProtKB-KW"/>
</dbReference>
<dbReference type="STRING" id="157652.A0A371FZH2"/>
<dbReference type="Gene3D" id="2.60.120.430">
    <property type="entry name" value="Galactose-binding lectin"/>
    <property type="match status" value="1"/>
</dbReference>
<dbReference type="AlphaFoldDB" id="A0A371FZH2"/>
<dbReference type="EMBL" id="QJKJ01007268">
    <property type="protein sequence ID" value="RDX83724.1"/>
    <property type="molecule type" value="Genomic_DNA"/>
</dbReference>
<feature type="non-terminal residue" evidence="2">
    <location>
        <position position="1"/>
    </location>
</feature>
<dbReference type="OrthoDB" id="663146at2759"/>
<feature type="domain" description="Malectin" evidence="1">
    <location>
        <begin position="31"/>
        <end position="152"/>
    </location>
</feature>
<evidence type="ECO:0000313" key="3">
    <source>
        <dbReference type="Proteomes" id="UP000257109"/>
    </source>
</evidence>
<gene>
    <name evidence="2" type="ORF">CR513_35331</name>
</gene>
<dbReference type="PANTHER" id="PTHR34081">
    <property type="entry name" value="MALECTIN DOMAIN-CONTAINING PROTEIN"/>
    <property type="match status" value="1"/>
</dbReference>
<accession>A0A371FZH2</accession>
<name>A0A371FZH2_MUCPR</name>
<reference evidence="2" key="1">
    <citation type="submission" date="2018-05" db="EMBL/GenBank/DDBJ databases">
        <title>Draft genome of Mucuna pruriens seed.</title>
        <authorList>
            <person name="Nnadi N.E."/>
            <person name="Vos R."/>
            <person name="Hasami M.H."/>
            <person name="Devisetty U.K."/>
            <person name="Aguiy J.C."/>
        </authorList>
    </citation>
    <scope>NUCLEOTIDE SEQUENCE [LARGE SCALE GENOMIC DNA]</scope>
    <source>
        <strain evidence="2">JCA_2017</strain>
    </source>
</reference>
<keyword evidence="3" id="KW-1185">Reference proteome</keyword>
<organism evidence="2 3">
    <name type="scientific">Mucuna pruriens</name>
    <name type="common">Velvet bean</name>
    <name type="synonym">Dolichos pruriens</name>
    <dbReference type="NCBI Taxonomy" id="157652"/>
    <lineage>
        <taxon>Eukaryota</taxon>
        <taxon>Viridiplantae</taxon>
        <taxon>Streptophyta</taxon>
        <taxon>Embryophyta</taxon>
        <taxon>Tracheophyta</taxon>
        <taxon>Spermatophyta</taxon>
        <taxon>Magnoliopsida</taxon>
        <taxon>eudicotyledons</taxon>
        <taxon>Gunneridae</taxon>
        <taxon>Pentapetalae</taxon>
        <taxon>rosids</taxon>
        <taxon>fabids</taxon>
        <taxon>Fabales</taxon>
        <taxon>Fabaceae</taxon>
        <taxon>Papilionoideae</taxon>
        <taxon>50 kb inversion clade</taxon>
        <taxon>NPAAA clade</taxon>
        <taxon>indigoferoid/millettioid clade</taxon>
        <taxon>Phaseoleae</taxon>
        <taxon>Mucuna</taxon>
    </lineage>
</organism>
<comment type="caution">
    <text evidence="2">The sequence shown here is derived from an EMBL/GenBank/DDBJ whole genome shotgun (WGS) entry which is preliminary data.</text>
</comment>
<dbReference type="PANTHER" id="PTHR34081:SF1">
    <property type="entry name" value="MALECTIN, LEUCINE-RICH REPEAT DOMAIN, L DOMAIN-LIKE PROTEIN-RELATED"/>
    <property type="match status" value="1"/>
</dbReference>
<dbReference type="Proteomes" id="UP000257109">
    <property type="component" value="Unassembled WGS sequence"/>
</dbReference>
<protein>
    <submittedName>
        <fullName evidence="2">LRR receptor-like serine/threonine-protein kinase</fullName>
    </submittedName>
</protein>
<evidence type="ECO:0000259" key="1">
    <source>
        <dbReference type="Pfam" id="PF11721"/>
    </source>
</evidence>
<evidence type="ECO:0000313" key="2">
    <source>
        <dbReference type="EMBL" id="RDX83724.1"/>
    </source>
</evidence>
<sequence length="173" mass="19785">MNYFLHHFIFVHDSQQFLRFDPLLPLAAVNSLHINCGGDELTVGTKTYEADWDNAGPAMYKKGGSNWAFSNTGHFMDNSTSLLYTTKNATRLYMTNTELYKNARISPISLTYYGFCLENGKYKLKLHFAEIMFTDDNKFSSLGRRVFDVYIQFCGPNVGYAAKTCTQVDMIHH</sequence>